<proteinExistence type="predicted"/>
<evidence type="ECO:0000313" key="1">
    <source>
        <dbReference type="EMBL" id="KAF4137369.1"/>
    </source>
</evidence>
<name>A0A8S9UDM9_PHYIN</name>
<protein>
    <recommendedName>
        <fullName evidence="3">Reverse transcriptase Ty1/copia-type domain-containing protein</fullName>
    </recommendedName>
</protein>
<reference evidence="1" key="1">
    <citation type="submission" date="2020-03" db="EMBL/GenBank/DDBJ databases">
        <title>Hybrid Assembly of Korean Phytophthora infestans isolates.</title>
        <authorList>
            <person name="Prokchorchik M."/>
            <person name="Lee Y."/>
            <person name="Seo J."/>
            <person name="Cho J.-H."/>
            <person name="Park Y.-E."/>
            <person name="Jang D.-C."/>
            <person name="Im J.-S."/>
            <person name="Choi J.-G."/>
            <person name="Park H.-J."/>
            <person name="Lee G.-B."/>
            <person name="Lee Y.-G."/>
            <person name="Hong S.-Y."/>
            <person name="Cho K."/>
            <person name="Sohn K.H."/>
        </authorList>
    </citation>
    <scope>NUCLEOTIDE SEQUENCE</scope>
    <source>
        <strain evidence="1">KR_2_A2</strain>
    </source>
</reference>
<dbReference type="Proteomes" id="UP000704712">
    <property type="component" value="Unassembled WGS sequence"/>
</dbReference>
<organism evidence="1 2">
    <name type="scientific">Phytophthora infestans</name>
    <name type="common">Potato late blight agent</name>
    <name type="synonym">Botrytis infestans</name>
    <dbReference type="NCBI Taxonomy" id="4787"/>
    <lineage>
        <taxon>Eukaryota</taxon>
        <taxon>Sar</taxon>
        <taxon>Stramenopiles</taxon>
        <taxon>Oomycota</taxon>
        <taxon>Peronosporomycetes</taxon>
        <taxon>Peronosporales</taxon>
        <taxon>Peronosporaceae</taxon>
        <taxon>Phytophthora</taxon>
    </lineage>
</organism>
<evidence type="ECO:0008006" key="3">
    <source>
        <dbReference type="Google" id="ProtNLM"/>
    </source>
</evidence>
<dbReference type="EMBL" id="JAACNO010001828">
    <property type="protein sequence ID" value="KAF4137369.1"/>
    <property type="molecule type" value="Genomic_DNA"/>
</dbReference>
<accession>A0A8S9UDM9</accession>
<comment type="caution">
    <text evidence="1">The sequence shown here is derived from an EMBL/GenBank/DDBJ whole genome shotgun (WGS) entry which is preliminary data.</text>
</comment>
<sequence length="88" mass="10091">MVDAKQPAEFEEGELGLVWLLRKALDGSNQNGRELIDELDGFPRELKFEPIITDPCANQHPKNKMMKILIYVDDILIIIEKAAKLRRS</sequence>
<gene>
    <name evidence="1" type="ORF">GN958_ATG13426</name>
</gene>
<dbReference type="AlphaFoldDB" id="A0A8S9UDM9"/>
<evidence type="ECO:0000313" key="2">
    <source>
        <dbReference type="Proteomes" id="UP000704712"/>
    </source>
</evidence>